<feature type="compositionally biased region" description="Basic and acidic residues" evidence="1">
    <location>
        <begin position="139"/>
        <end position="167"/>
    </location>
</feature>
<evidence type="ECO:0000313" key="3">
    <source>
        <dbReference type="EMBL" id="KAJ1122032.1"/>
    </source>
</evidence>
<feature type="region of interest" description="Disordered" evidence="1">
    <location>
        <begin position="222"/>
        <end position="323"/>
    </location>
</feature>
<dbReference type="Pfam" id="PF01352">
    <property type="entry name" value="KRAB"/>
    <property type="match status" value="1"/>
</dbReference>
<dbReference type="PANTHER" id="PTHR23232">
    <property type="entry name" value="KRAB DOMAIN C2H2 ZINC FINGER"/>
    <property type="match status" value="1"/>
</dbReference>
<evidence type="ECO:0000259" key="2">
    <source>
        <dbReference type="PROSITE" id="PS50805"/>
    </source>
</evidence>
<comment type="caution">
    <text evidence="3">The sequence shown here is derived from an EMBL/GenBank/DDBJ whole genome shotgun (WGS) entry which is preliminary data.</text>
</comment>
<dbReference type="SMART" id="SM00349">
    <property type="entry name" value="KRAB"/>
    <property type="match status" value="1"/>
</dbReference>
<dbReference type="PANTHER" id="PTHR23232:SF118">
    <property type="entry name" value="ZINC FINGER PROTEIN 746"/>
    <property type="match status" value="1"/>
</dbReference>
<feature type="compositionally biased region" description="Polar residues" evidence="1">
    <location>
        <begin position="224"/>
        <end position="245"/>
    </location>
</feature>
<sequence>MKIRQDICTKPRLQAPVTFHDVAAYFSEEEWKAMYQWQKELYKNVMKEVHQALFSLGHQIVNPNVFLRISKSKKACFRDPEKSINLKDPSMPRGSPIQPDILFRIKQEEKLFCRDWYWAEEPGTNNGLLKDDSISHSDVSFREQREDRINRKDRRQPGRRERNDDLRVGQQQLAGEFPFLFGTSLRNKGESKAGLMDHPGAERAETITCPNSGVSVIIKKEQETSSVDQEGLESQQVLESPSGESEVTAIFSPRVKPEEGSHLKEEPEPKDGPAVGTSMDRERNNEFSFASSEKTTSPCSATSQKGKVNLMRSSDKTDSRRQQ</sequence>
<keyword evidence="4" id="KW-1185">Reference proteome</keyword>
<feature type="non-terminal residue" evidence="3">
    <location>
        <position position="323"/>
    </location>
</feature>
<proteinExistence type="predicted"/>
<protein>
    <recommendedName>
        <fullName evidence="2">KRAB domain-containing protein</fullName>
    </recommendedName>
</protein>
<feature type="compositionally biased region" description="Basic and acidic residues" evidence="1">
    <location>
        <begin position="255"/>
        <end position="271"/>
    </location>
</feature>
<dbReference type="Proteomes" id="UP001066276">
    <property type="component" value="Chromosome 7"/>
</dbReference>
<reference evidence="3" key="1">
    <citation type="journal article" date="2022" name="bioRxiv">
        <title>Sequencing and chromosome-scale assembly of the giantPleurodeles waltlgenome.</title>
        <authorList>
            <person name="Brown T."/>
            <person name="Elewa A."/>
            <person name="Iarovenko S."/>
            <person name="Subramanian E."/>
            <person name="Araus A.J."/>
            <person name="Petzold A."/>
            <person name="Susuki M."/>
            <person name="Suzuki K.-i.T."/>
            <person name="Hayashi T."/>
            <person name="Toyoda A."/>
            <person name="Oliveira C."/>
            <person name="Osipova E."/>
            <person name="Leigh N.D."/>
            <person name="Simon A."/>
            <person name="Yun M.H."/>
        </authorList>
    </citation>
    <scope>NUCLEOTIDE SEQUENCE</scope>
    <source>
        <strain evidence="3">20211129_DDA</strain>
        <tissue evidence="3">Liver</tissue>
    </source>
</reference>
<dbReference type="SUPFAM" id="SSF109640">
    <property type="entry name" value="KRAB domain (Kruppel-associated box)"/>
    <property type="match status" value="1"/>
</dbReference>
<feature type="domain" description="KRAB" evidence="2">
    <location>
        <begin position="17"/>
        <end position="88"/>
    </location>
</feature>
<dbReference type="InterPro" id="IPR050169">
    <property type="entry name" value="Krueppel_C2H2_ZnF"/>
</dbReference>
<organism evidence="3 4">
    <name type="scientific">Pleurodeles waltl</name>
    <name type="common">Iberian ribbed newt</name>
    <dbReference type="NCBI Taxonomy" id="8319"/>
    <lineage>
        <taxon>Eukaryota</taxon>
        <taxon>Metazoa</taxon>
        <taxon>Chordata</taxon>
        <taxon>Craniata</taxon>
        <taxon>Vertebrata</taxon>
        <taxon>Euteleostomi</taxon>
        <taxon>Amphibia</taxon>
        <taxon>Batrachia</taxon>
        <taxon>Caudata</taxon>
        <taxon>Salamandroidea</taxon>
        <taxon>Salamandridae</taxon>
        <taxon>Pleurodelinae</taxon>
        <taxon>Pleurodeles</taxon>
    </lineage>
</organism>
<evidence type="ECO:0000313" key="4">
    <source>
        <dbReference type="Proteomes" id="UP001066276"/>
    </source>
</evidence>
<dbReference type="InterPro" id="IPR036051">
    <property type="entry name" value="KRAB_dom_sf"/>
</dbReference>
<feature type="compositionally biased region" description="Polar residues" evidence="1">
    <location>
        <begin position="286"/>
        <end position="306"/>
    </location>
</feature>
<dbReference type="AlphaFoldDB" id="A0AAV7P409"/>
<name>A0AAV7P409_PLEWA</name>
<dbReference type="Gene3D" id="6.10.140.140">
    <property type="match status" value="1"/>
</dbReference>
<evidence type="ECO:0000256" key="1">
    <source>
        <dbReference type="SAM" id="MobiDB-lite"/>
    </source>
</evidence>
<gene>
    <name evidence="3" type="ORF">NDU88_000538</name>
</gene>
<dbReference type="GO" id="GO:0006355">
    <property type="term" value="P:regulation of DNA-templated transcription"/>
    <property type="evidence" value="ECO:0007669"/>
    <property type="project" value="InterPro"/>
</dbReference>
<dbReference type="PROSITE" id="PS50805">
    <property type="entry name" value="KRAB"/>
    <property type="match status" value="1"/>
</dbReference>
<feature type="compositionally biased region" description="Basic and acidic residues" evidence="1">
    <location>
        <begin position="313"/>
        <end position="323"/>
    </location>
</feature>
<dbReference type="InterPro" id="IPR001909">
    <property type="entry name" value="KRAB"/>
</dbReference>
<accession>A0AAV7P409</accession>
<dbReference type="CDD" id="cd07765">
    <property type="entry name" value="KRAB_A-box"/>
    <property type="match status" value="1"/>
</dbReference>
<feature type="region of interest" description="Disordered" evidence="1">
    <location>
        <begin position="139"/>
        <end position="169"/>
    </location>
</feature>
<dbReference type="EMBL" id="JANPWB010000011">
    <property type="protein sequence ID" value="KAJ1122032.1"/>
    <property type="molecule type" value="Genomic_DNA"/>
</dbReference>